<dbReference type="Gene3D" id="3.40.50.2300">
    <property type="match status" value="2"/>
</dbReference>
<accession>A0A2U3Q6Y0</accession>
<dbReference type="EMBL" id="LS398110">
    <property type="protein sequence ID" value="SPP97181.1"/>
    <property type="molecule type" value="Genomic_DNA"/>
</dbReference>
<evidence type="ECO:0000313" key="2">
    <source>
        <dbReference type="Proteomes" id="UP000246085"/>
    </source>
</evidence>
<organism evidence="1 2">
    <name type="scientific">Bradyrhizobium vignae</name>
    <dbReference type="NCBI Taxonomy" id="1549949"/>
    <lineage>
        <taxon>Bacteria</taxon>
        <taxon>Pseudomonadati</taxon>
        <taxon>Pseudomonadota</taxon>
        <taxon>Alphaproteobacteria</taxon>
        <taxon>Hyphomicrobiales</taxon>
        <taxon>Nitrobacteraceae</taxon>
        <taxon>Bradyrhizobium</taxon>
    </lineage>
</organism>
<gene>
    <name evidence="1" type="ORF">BRAD3257_6281</name>
</gene>
<dbReference type="Pfam" id="PF04392">
    <property type="entry name" value="ABC_sub_bind"/>
    <property type="match status" value="1"/>
</dbReference>
<dbReference type="PANTHER" id="PTHR35271">
    <property type="entry name" value="ABC TRANSPORTER, SUBSTRATE-BINDING LIPOPROTEIN-RELATED"/>
    <property type="match status" value="1"/>
</dbReference>
<dbReference type="RefSeq" id="WP_122404616.1">
    <property type="nucleotide sequence ID" value="NZ_LS398110.1"/>
</dbReference>
<sequence length="330" mass="35896">MKDMRRRHLLGILGGAAIWPITTRAQQSAQQRLIGVLSQGSAHTHPTPPFRAFLERLQQKGWEVGRNLSIEWRFSEGSTEPLPRLARELVETPVELIVTAPTEPTLAAKQATSNIPIVFLQVADPVQSRIVTNLARPDANVTGMSVFAPDIAGKRLALIKEALPSTKLLSVLWNKPSKGAVLVRDEIFTAGVQLGIEIQDIGIDSASEIDGALRKAVSTHAAAVVVIDDPVMQSRVEAVVQIALGLKLPLVSQSAGYANSGGLMSYGPDFNEVYRNGAEYVDRILRGAKPGDLPVQQPEKFKLLLNLKTAKTLEIEFPPQFLARADEVIE</sequence>
<dbReference type="InterPro" id="IPR007487">
    <property type="entry name" value="ABC_transpt-TYRBP-like"/>
</dbReference>
<evidence type="ECO:0000313" key="1">
    <source>
        <dbReference type="EMBL" id="SPP97181.1"/>
    </source>
</evidence>
<proteinExistence type="predicted"/>
<dbReference type="OrthoDB" id="9776955at2"/>
<dbReference type="KEGG" id="bvz:BRAD3257_6281"/>
<dbReference type="CDD" id="cd06325">
    <property type="entry name" value="PBP1_ABC_unchar_transporter"/>
    <property type="match status" value="1"/>
</dbReference>
<name>A0A2U3Q6Y0_9BRAD</name>
<dbReference type="PANTHER" id="PTHR35271:SF1">
    <property type="entry name" value="ABC TRANSPORTER, SUBSTRATE-BINDING LIPOPROTEIN"/>
    <property type="match status" value="1"/>
</dbReference>
<reference evidence="1 2" key="1">
    <citation type="submission" date="2018-03" db="EMBL/GenBank/DDBJ databases">
        <authorList>
            <person name="Gully D."/>
        </authorList>
    </citation>
    <scope>NUCLEOTIDE SEQUENCE [LARGE SCALE GENOMIC DNA]</scope>
    <source>
        <strain evidence="1">ORS3257</strain>
    </source>
</reference>
<protein>
    <submittedName>
        <fullName evidence="1">Uncharacterized protein</fullName>
    </submittedName>
</protein>
<dbReference type="Proteomes" id="UP000246085">
    <property type="component" value="Chromosome BRAD3257"/>
</dbReference>
<dbReference type="AlphaFoldDB" id="A0A2U3Q6Y0"/>
<accession>A0A4Q0QTK9</accession>